<dbReference type="Proteomes" id="UP000229344">
    <property type="component" value="Unassembled WGS sequence"/>
</dbReference>
<accession>A0A2H0UEQ9</accession>
<feature type="non-terminal residue" evidence="1">
    <location>
        <position position="1"/>
    </location>
</feature>
<proteinExistence type="predicted"/>
<gene>
    <name evidence="1" type="ORF">COU16_00640</name>
</gene>
<dbReference type="EMBL" id="PFBI01000003">
    <property type="protein sequence ID" value="PIR84877.1"/>
    <property type="molecule type" value="Genomic_DNA"/>
</dbReference>
<dbReference type="AlphaFoldDB" id="A0A2H0UEQ9"/>
<evidence type="ECO:0000313" key="1">
    <source>
        <dbReference type="EMBL" id="PIR84877.1"/>
    </source>
</evidence>
<evidence type="ECO:0000313" key="2">
    <source>
        <dbReference type="Proteomes" id="UP000229344"/>
    </source>
</evidence>
<organism evidence="1 2">
    <name type="scientific">Candidatus Kaiserbacteria bacterium CG10_big_fil_rev_8_21_14_0_10_47_16</name>
    <dbReference type="NCBI Taxonomy" id="1974608"/>
    <lineage>
        <taxon>Bacteria</taxon>
        <taxon>Candidatus Kaiseribacteriota</taxon>
    </lineage>
</organism>
<sequence length="102" mass="11839">GANTKIFLPYFCLSAEGFGEEPDIEMKGNFLWFAARGHERVPRRITTSVERTEKYKATTHSARAKINRFAIVSQSRFEQRLVFLHHGTQEKPHTRVCEVFLL</sequence>
<name>A0A2H0UEQ9_9BACT</name>
<comment type="caution">
    <text evidence="1">The sequence shown here is derived from an EMBL/GenBank/DDBJ whole genome shotgun (WGS) entry which is preliminary data.</text>
</comment>
<protein>
    <submittedName>
        <fullName evidence="1">Uncharacterized protein</fullName>
    </submittedName>
</protein>
<reference evidence="2" key="1">
    <citation type="submission" date="2017-09" db="EMBL/GenBank/DDBJ databases">
        <title>Depth-based differentiation of microbial function through sediment-hosted aquifers and enrichment of novel symbionts in the deep terrestrial subsurface.</title>
        <authorList>
            <person name="Probst A.J."/>
            <person name="Ladd B."/>
            <person name="Jarett J.K."/>
            <person name="Geller-Mcgrath D.E."/>
            <person name="Sieber C.M.K."/>
            <person name="Emerson J.B."/>
            <person name="Anantharaman K."/>
            <person name="Thomas B.C."/>
            <person name="Malmstrom R."/>
            <person name="Stieglmeier M."/>
            <person name="Klingl A."/>
            <person name="Woyke T."/>
            <person name="Ryan C.M."/>
            <person name="Banfield J.F."/>
        </authorList>
    </citation>
    <scope>NUCLEOTIDE SEQUENCE [LARGE SCALE GENOMIC DNA]</scope>
</reference>